<gene>
    <name evidence="1" type="ORF">FWILDA_LOCUS17003</name>
</gene>
<keyword evidence="2" id="KW-1185">Reference proteome</keyword>
<dbReference type="OrthoDB" id="10648679at2759"/>
<accession>A0A9W4T6U4</accession>
<dbReference type="Proteomes" id="UP001153678">
    <property type="component" value="Unassembled WGS sequence"/>
</dbReference>
<protein>
    <submittedName>
        <fullName evidence="1">4374_t:CDS:1</fullName>
    </submittedName>
</protein>
<dbReference type="AlphaFoldDB" id="A0A9W4T6U4"/>
<evidence type="ECO:0000313" key="2">
    <source>
        <dbReference type="Proteomes" id="UP001153678"/>
    </source>
</evidence>
<feature type="non-terminal residue" evidence="1">
    <location>
        <position position="416"/>
    </location>
</feature>
<organism evidence="1 2">
    <name type="scientific">Funneliformis geosporum</name>
    <dbReference type="NCBI Taxonomy" id="1117311"/>
    <lineage>
        <taxon>Eukaryota</taxon>
        <taxon>Fungi</taxon>
        <taxon>Fungi incertae sedis</taxon>
        <taxon>Mucoromycota</taxon>
        <taxon>Glomeromycotina</taxon>
        <taxon>Glomeromycetes</taxon>
        <taxon>Glomerales</taxon>
        <taxon>Glomeraceae</taxon>
        <taxon>Funneliformis</taxon>
    </lineage>
</organism>
<comment type="caution">
    <text evidence="1">The sequence shown here is derived from an EMBL/GenBank/DDBJ whole genome shotgun (WGS) entry which is preliminary data.</text>
</comment>
<name>A0A9W4T6U4_9GLOM</name>
<feature type="non-terminal residue" evidence="1">
    <location>
        <position position="1"/>
    </location>
</feature>
<sequence>KVTEIRSVASICLVETDNTDSWYDACGERCANECRERCSKCNRFFNTGELTRPSTYNVPVLSGSQISTIQNSLDTMIERSGGKNEYEYKIEVKTEKDKKIVSLEVGRDVVPTESFQQGERSVFPSEVSGLDLGIDLSQNREISVASFSLIERPASSSEKGKVLWERKIVKDRQNDSEVLNEREDDSVVPTVKEDYEGSQEEVSENLTNQEEVIIRSSNSRRLTDGGQVNFVEYQQVSPMDIDQSSPESPSSETDFKRLLSDDEIEKADREQLEDLKRRVEAELEIRRQVEADSSSSSQKLSYKVSTQELRNKLQKSEQLLSNYQNPSLDNKDNRGKVGIITAIAGVSTLAISRVVPPEHIANEEKFSNYVGFDGEETVLGPFHKIGCPVNELAVLVLNLHGSKIRYNDWEKQEEKA</sequence>
<proteinExistence type="predicted"/>
<evidence type="ECO:0000313" key="1">
    <source>
        <dbReference type="EMBL" id="CAI2195292.1"/>
    </source>
</evidence>
<dbReference type="EMBL" id="CAMKVN010012257">
    <property type="protein sequence ID" value="CAI2195292.1"/>
    <property type="molecule type" value="Genomic_DNA"/>
</dbReference>
<reference evidence="1" key="1">
    <citation type="submission" date="2022-08" db="EMBL/GenBank/DDBJ databases">
        <authorList>
            <person name="Kallberg Y."/>
            <person name="Tangrot J."/>
            <person name="Rosling A."/>
        </authorList>
    </citation>
    <scope>NUCLEOTIDE SEQUENCE</scope>
    <source>
        <strain evidence="1">Wild A</strain>
    </source>
</reference>